<feature type="domain" description="Peptidase S9 prolyl oligopeptidase catalytic" evidence="3">
    <location>
        <begin position="365"/>
        <end position="581"/>
    </location>
</feature>
<keyword evidence="1" id="KW-0378">Hydrolase</keyword>
<keyword evidence="5" id="KW-1185">Reference proteome</keyword>
<dbReference type="InterPro" id="IPR011659">
    <property type="entry name" value="WD40"/>
</dbReference>
<dbReference type="InterPro" id="IPR001375">
    <property type="entry name" value="Peptidase_S9_cat"/>
</dbReference>
<dbReference type="SUPFAM" id="SSF82171">
    <property type="entry name" value="DPP6 N-terminal domain-like"/>
    <property type="match status" value="1"/>
</dbReference>
<dbReference type="SUPFAM" id="SSF53474">
    <property type="entry name" value="alpha/beta-Hydrolases"/>
    <property type="match status" value="1"/>
</dbReference>
<dbReference type="Gene3D" id="2.120.10.30">
    <property type="entry name" value="TolB, C-terminal domain"/>
    <property type="match status" value="2"/>
</dbReference>
<keyword evidence="4" id="KW-0031">Aminopeptidase</keyword>
<dbReference type="RefSeq" id="WP_245900556.1">
    <property type="nucleotide sequence ID" value="NZ_QJSX01000001.1"/>
</dbReference>
<keyword evidence="4" id="KW-0645">Protease</keyword>
<dbReference type="EMBL" id="QJSX01000001">
    <property type="protein sequence ID" value="PYE56456.1"/>
    <property type="molecule type" value="Genomic_DNA"/>
</dbReference>
<evidence type="ECO:0000256" key="1">
    <source>
        <dbReference type="ARBA" id="ARBA00022801"/>
    </source>
</evidence>
<dbReference type="Gene3D" id="3.40.50.1820">
    <property type="entry name" value="alpha/beta hydrolase"/>
    <property type="match status" value="1"/>
</dbReference>
<dbReference type="PRINTS" id="PR00862">
    <property type="entry name" value="PROLIGOPTASE"/>
</dbReference>
<dbReference type="InterPro" id="IPR002470">
    <property type="entry name" value="Peptidase_S9A"/>
</dbReference>
<dbReference type="InterPro" id="IPR011042">
    <property type="entry name" value="6-blade_b-propeller_TolB-like"/>
</dbReference>
<evidence type="ECO:0000313" key="4">
    <source>
        <dbReference type="EMBL" id="PYE56456.1"/>
    </source>
</evidence>
<dbReference type="Pfam" id="PF00326">
    <property type="entry name" value="Peptidase_S9"/>
    <property type="match status" value="1"/>
</dbReference>
<dbReference type="GO" id="GO:0004177">
    <property type="term" value="F:aminopeptidase activity"/>
    <property type="evidence" value="ECO:0007669"/>
    <property type="project" value="UniProtKB-KW"/>
</dbReference>
<sequence length="582" mass="64345">MAFYWDKTGRFELYVMNLRSRELRQVTNGEAPKAPRANFVWSADDRALIFSKDRDGDERQALFVANVETGEVRALQHDETAMDYAYDAHSDGRRILVNSTREGQLAVYTYDLAESSANAWTRLTNFAAPAVPGEISPDGTRFTFTTNETADFKNRDGYVAAIDGGHVRQVFSRGVGSQDAVGAWHPGGRLVATRTDADGVGRVGLLDVESGETRPLTSGANDESAGRFSPNGRWLSVSRNHEASMLPVLYDVETGEERTLLLPPGVAVGAQFVLGGDKLIVLHSASNRRAELLLYDLATDTFEVLLAADYGSIDPDVFVEAESVWYESEGGARVHALLHAPRGDGPFPALVHVHGGPTAQFFRGFDLLTQFLVSRGFVVLSPNIRGSTGYGVPWRDANIKDWGGDDLEDVVAGARFLKSRPNVDSQRVGVFGGSFGGYMSYFAAVRKPDEFKVSVPIVGITDLHRLYEDNSRVMPQLGYYFRSMMGDPLEDADLWRDRSAITHAANLKAKMLILHGANDPRCPLTQASAFREKLVELGRREGTRPDDDFEYHVFHDEGHGSGDIQGKIREYRLLADFLERRL</sequence>
<keyword evidence="2" id="KW-0720">Serine protease</keyword>
<dbReference type="AlphaFoldDB" id="A0A318ST96"/>
<evidence type="ECO:0000313" key="5">
    <source>
        <dbReference type="Proteomes" id="UP000248326"/>
    </source>
</evidence>
<evidence type="ECO:0000256" key="2">
    <source>
        <dbReference type="ARBA" id="ARBA00022825"/>
    </source>
</evidence>
<dbReference type="Pfam" id="PF07676">
    <property type="entry name" value="PD40"/>
    <property type="match status" value="1"/>
</dbReference>
<dbReference type="PANTHER" id="PTHR42776:SF27">
    <property type="entry name" value="DIPEPTIDYL PEPTIDASE FAMILY MEMBER 6"/>
    <property type="match status" value="1"/>
</dbReference>
<dbReference type="Proteomes" id="UP000248326">
    <property type="component" value="Unassembled WGS sequence"/>
</dbReference>
<comment type="caution">
    <text evidence="4">The sequence shown here is derived from an EMBL/GenBank/DDBJ whole genome shotgun (WGS) entry which is preliminary data.</text>
</comment>
<dbReference type="InterPro" id="IPR029058">
    <property type="entry name" value="AB_hydrolase_fold"/>
</dbReference>
<protein>
    <submittedName>
        <fullName evidence="4">Dipeptidyl aminopeptidase/acylaminoacyl peptidase</fullName>
    </submittedName>
</protein>
<organism evidence="4 5">
    <name type="scientific">Deinococcus yavapaiensis KR-236</name>
    <dbReference type="NCBI Taxonomy" id="694435"/>
    <lineage>
        <taxon>Bacteria</taxon>
        <taxon>Thermotogati</taxon>
        <taxon>Deinococcota</taxon>
        <taxon>Deinococci</taxon>
        <taxon>Deinococcales</taxon>
        <taxon>Deinococcaceae</taxon>
        <taxon>Deinococcus</taxon>
    </lineage>
</organism>
<gene>
    <name evidence="4" type="ORF">DES52_101260</name>
</gene>
<name>A0A318ST96_9DEIO</name>
<evidence type="ECO:0000259" key="3">
    <source>
        <dbReference type="Pfam" id="PF00326"/>
    </source>
</evidence>
<proteinExistence type="predicted"/>
<dbReference type="GO" id="GO:0006508">
    <property type="term" value="P:proteolysis"/>
    <property type="evidence" value="ECO:0007669"/>
    <property type="project" value="InterPro"/>
</dbReference>
<accession>A0A318ST96</accession>
<dbReference type="PANTHER" id="PTHR42776">
    <property type="entry name" value="SERINE PEPTIDASE S9 FAMILY MEMBER"/>
    <property type="match status" value="1"/>
</dbReference>
<dbReference type="GO" id="GO:0004252">
    <property type="term" value="F:serine-type endopeptidase activity"/>
    <property type="evidence" value="ECO:0007669"/>
    <property type="project" value="InterPro"/>
</dbReference>
<reference evidence="4 5" key="1">
    <citation type="submission" date="2018-06" db="EMBL/GenBank/DDBJ databases">
        <title>Genomic Encyclopedia of Type Strains, Phase IV (KMG-IV): sequencing the most valuable type-strain genomes for metagenomic binning, comparative biology and taxonomic classification.</title>
        <authorList>
            <person name="Goeker M."/>
        </authorList>
    </citation>
    <scope>NUCLEOTIDE SEQUENCE [LARGE SCALE GENOMIC DNA]</scope>
    <source>
        <strain evidence="4 5">DSM 18048</strain>
    </source>
</reference>